<evidence type="ECO:0000259" key="2">
    <source>
        <dbReference type="Pfam" id="PF07589"/>
    </source>
</evidence>
<accession>K5D8T2</accession>
<dbReference type="Proteomes" id="UP000007993">
    <property type="component" value="Unassembled WGS sequence"/>
</dbReference>
<organism evidence="3 4">
    <name type="scientific">Rhodopirellula baltica SH28</name>
    <dbReference type="NCBI Taxonomy" id="993517"/>
    <lineage>
        <taxon>Bacteria</taxon>
        <taxon>Pseudomonadati</taxon>
        <taxon>Planctomycetota</taxon>
        <taxon>Planctomycetia</taxon>
        <taxon>Pirellulales</taxon>
        <taxon>Pirellulaceae</taxon>
        <taxon>Rhodopirellula</taxon>
    </lineage>
</organism>
<feature type="chain" id="PRO_5003882731" description="Ice-binding protein C-terminal domain-containing protein" evidence="1">
    <location>
        <begin position="26"/>
        <end position="224"/>
    </location>
</feature>
<keyword evidence="1" id="KW-0732">Signal</keyword>
<comment type="caution">
    <text evidence="3">The sequence shown here is derived from an EMBL/GenBank/DDBJ whole genome shotgun (WGS) entry which is preliminary data.</text>
</comment>
<evidence type="ECO:0000256" key="1">
    <source>
        <dbReference type="SAM" id="SignalP"/>
    </source>
</evidence>
<sequence length="224" mass="23680">MTRFSQFCVAAVLILGTATAPDANAAVTVVLDFNELEMAGVSPQPVGLIYENHGFRLENTLVAAPFGPLEFYPTGDGNYITDSGAALYADDPGSLITLTRIDGGVFDLVSIDIGRLLKATANPISLSFNGVQSGGGAPSKALSLSVDADEFSTVGFTDPMGDDFTSLTSVSWTQAFSYHQFDNITMQVTAVPEPASLAFLAVGLGVGIVRRARRKQIVNTFPYK</sequence>
<evidence type="ECO:0000313" key="4">
    <source>
        <dbReference type="Proteomes" id="UP000007993"/>
    </source>
</evidence>
<protein>
    <recommendedName>
        <fullName evidence="2">Ice-binding protein C-terminal domain-containing protein</fullName>
    </recommendedName>
</protein>
<dbReference type="InterPro" id="IPR013424">
    <property type="entry name" value="Ice-binding_C"/>
</dbReference>
<dbReference type="AlphaFoldDB" id="K5D8T2"/>
<dbReference type="EMBL" id="AMCW01000168">
    <property type="protein sequence ID" value="EKJ98867.1"/>
    <property type="molecule type" value="Genomic_DNA"/>
</dbReference>
<name>K5D8T2_RHOBT</name>
<feature type="signal peptide" evidence="1">
    <location>
        <begin position="1"/>
        <end position="25"/>
    </location>
</feature>
<dbReference type="RefSeq" id="WP_007335250.1">
    <property type="nucleotide sequence ID" value="NZ_AMCW01000168.1"/>
</dbReference>
<feature type="domain" description="Ice-binding protein C-terminal" evidence="2">
    <location>
        <begin position="190"/>
        <end position="214"/>
    </location>
</feature>
<evidence type="ECO:0000313" key="3">
    <source>
        <dbReference type="EMBL" id="EKJ98867.1"/>
    </source>
</evidence>
<reference evidence="3 4" key="1">
    <citation type="journal article" date="2013" name="Mar. Genomics">
        <title>Expression of sulfatases in Rhodopirellula baltica and the diversity of sulfatases in the genus Rhodopirellula.</title>
        <authorList>
            <person name="Wegner C.E."/>
            <person name="Richter-Heitmann T."/>
            <person name="Klindworth A."/>
            <person name="Klockow C."/>
            <person name="Richter M."/>
            <person name="Achstetter T."/>
            <person name="Glockner F.O."/>
            <person name="Harder J."/>
        </authorList>
    </citation>
    <scope>NUCLEOTIDE SEQUENCE [LARGE SCALE GENOMIC DNA]</scope>
    <source>
        <strain evidence="3 4">SH28</strain>
    </source>
</reference>
<dbReference type="NCBIfam" id="TIGR02595">
    <property type="entry name" value="PEP_CTERM"/>
    <property type="match status" value="1"/>
</dbReference>
<dbReference type="Pfam" id="PF07589">
    <property type="entry name" value="PEP-CTERM"/>
    <property type="match status" value="1"/>
</dbReference>
<gene>
    <name evidence="3" type="ORF">RBSH_05925</name>
</gene>
<proteinExistence type="predicted"/>